<sequence>MNMMKKNSSFVVAMIPAGIALNWVANSIVEMLKLPLFLNNIGTVLNAIVLGPLWGGATALMTNVILALIVRWTYIPFALVGILVAFLSYFFYKKGWFKKSWKVVVSGAFTGIVASALATVISVYVFGGFSGHTVDVLTAGLIASGQQIFNAAFIANIPGTVADKVLTFWIVWMILKIFPVRFLPNAKEIREKIGIGKKNNTGKKISA</sequence>
<dbReference type="Gene3D" id="1.10.1760.20">
    <property type="match status" value="1"/>
</dbReference>
<keyword evidence="1" id="KW-0812">Transmembrane</keyword>
<gene>
    <name evidence="2" type="ORF">SAMN05421743_101126</name>
</gene>
<evidence type="ECO:0000256" key="1">
    <source>
        <dbReference type="SAM" id="Phobius"/>
    </source>
</evidence>
<keyword evidence="1" id="KW-0472">Membrane</keyword>
<feature type="transmembrane region" description="Helical" evidence="1">
    <location>
        <begin position="166"/>
        <end position="183"/>
    </location>
</feature>
<dbReference type="OrthoDB" id="9766854at2"/>
<keyword evidence="3" id="KW-1185">Reference proteome</keyword>
<protein>
    <submittedName>
        <fullName evidence="2">Energy-coupling factor transport system substrate-specific component</fullName>
    </submittedName>
</protein>
<evidence type="ECO:0000313" key="2">
    <source>
        <dbReference type="EMBL" id="SDZ76764.1"/>
    </source>
</evidence>
<dbReference type="RefSeq" id="WP_093041119.1">
    <property type="nucleotide sequence ID" value="NZ_FNQR01000001.1"/>
</dbReference>
<reference evidence="2 3" key="1">
    <citation type="submission" date="2016-10" db="EMBL/GenBank/DDBJ databases">
        <authorList>
            <person name="de Groot N.N."/>
        </authorList>
    </citation>
    <scope>NUCLEOTIDE SEQUENCE [LARGE SCALE GENOMIC DNA]</scope>
    <source>
        <strain evidence="2 3">CCM7597</strain>
    </source>
</reference>
<keyword evidence="1" id="KW-1133">Transmembrane helix</keyword>
<feature type="transmembrane region" description="Helical" evidence="1">
    <location>
        <begin position="37"/>
        <end position="60"/>
    </location>
</feature>
<dbReference type="STRING" id="571932.SAMN05421743_101126"/>
<feature type="transmembrane region" description="Helical" evidence="1">
    <location>
        <begin position="72"/>
        <end position="92"/>
    </location>
</feature>
<dbReference type="Proteomes" id="UP000198584">
    <property type="component" value="Unassembled WGS sequence"/>
</dbReference>
<evidence type="ECO:0000313" key="3">
    <source>
        <dbReference type="Proteomes" id="UP000198584"/>
    </source>
</evidence>
<name>A0A1H3VR87_9BACI</name>
<dbReference type="AlphaFoldDB" id="A0A1H3VR87"/>
<accession>A0A1H3VR87</accession>
<dbReference type="EMBL" id="FNQR01000001">
    <property type="protein sequence ID" value="SDZ76764.1"/>
    <property type="molecule type" value="Genomic_DNA"/>
</dbReference>
<proteinExistence type="predicted"/>
<feature type="transmembrane region" description="Helical" evidence="1">
    <location>
        <begin position="104"/>
        <end position="127"/>
    </location>
</feature>
<organism evidence="2 3">
    <name type="scientific">Thalassobacillus cyri</name>
    <dbReference type="NCBI Taxonomy" id="571932"/>
    <lineage>
        <taxon>Bacteria</taxon>
        <taxon>Bacillati</taxon>
        <taxon>Bacillota</taxon>
        <taxon>Bacilli</taxon>
        <taxon>Bacillales</taxon>
        <taxon>Bacillaceae</taxon>
        <taxon>Thalassobacillus</taxon>
    </lineage>
</organism>